<dbReference type="Pfam" id="PF02823">
    <property type="entry name" value="ATP-synt_DE_N"/>
    <property type="match status" value="1"/>
</dbReference>
<dbReference type="InterPro" id="IPR024037">
    <property type="entry name" value="Alt_ATP_synth_F1_esu"/>
</dbReference>
<accession>A0A8J7M874</accession>
<gene>
    <name evidence="9" type="primary">atpC</name>
    <name evidence="11" type="ORF">H0I76_10080</name>
</gene>
<dbReference type="NCBIfam" id="NF004871">
    <property type="entry name" value="PRK06228.1"/>
    <property type="match status" value="1"/>
</dbReference>
<sequence>MPEETMQLTVFTPARLVLERAVGRIVAVGLDGSFGLLPRHVDVAAPLVPGILQFECEDGREGFVALDGGVLLKTGRTVRVAARRAATGDDLATLRAKVEQEFLALADHEQQARQAVARLEAGIIRRFLDLEVEHS</sequence>
<dbReference type="Proteomes" id="UP000655420">
    <property type="component" value="Unassembled WGS sequence"/>
</dbReference>
<keyword evidence="12" id="KW-1185">Reference proteome</keyword>
<reference evidence="11" key="1">
    <citation type="submission" date="2020-12" db="EMBL/GenBank/DDBJ databases">
        <title>Bacterial taxonomy.</title>
        <authorList>
            <person name="Pan X."/>
        </authorList>
    </citation>
    <scope>NUCLEOTIDE SEQUENCE</scope>
    <source>
        <strain evidence="11">M0105</strain>
    </source>
</reference>
<keyword evidence="8 9" id="KW-0139">CF(1)</keyword>
<evidence type="ECO:0000259" key="10">
    <source>
        <dbReference type="Pfam" id="PF02823"/>
    </source>
</evidence>
<evidence type="ECO:0000256" key="7">
    <source>
        <dbReference type="ARBA" id="ARBA00023136"/>
    </source>
</evidence>
<dbReference type="AlphaFoldDB" id="A0A8J7M874"/>
<evidence type="ECO:0000313" key="11">
    <source>
        <dbReference type="EMBL" id="MBK0399540.1"/>
    </source>
</evidence>
<dbReference type="HAMAP" id="MF_00530">
    <property type="entry name" value="ATP_synth_epsil_bac"/>
    <property type="match status" value="1"/>
</dbReference>
<dbReference type="InterPro" id="IPR001469">
    <property type="entry name" value="ATP_synth_F1_dsu/esu"/>
</dbReference>
<keyword evidence="5 9" id="KW-0375">Hydrogen ion transport</keyword>
<dbReference type="Gene3D" id="2.60.15.10">
    <property type="entry name" value="F0F1 ATP synthase delta/epsilon subunit, N-terminal"/>
    <property type="match status" value="1"/>
</dbReference>
<dbReference type="InterPro" id="IPR036771">
    <property type="entry name" value="ATPsynth_dsu/esu_N"/>
</dbReference>
<evidence type="ECO:0000256" key="2">
    <source>
        <dbReference type="ARBA" id="ARBA00004184"/>
    </source>
</evidence>
<comment type="caution">
    <text evidence="11">The sequence shown here is derived from an EMBL/GenBank/DDBJ whole genome shotgun (WGS) entry which is preliminary data.</text>
</comment>
<proteinExistence type="inferred from homology"/>
<keyword evidence="9" id="KW-1003">Cell membrane</keyword>
<dbReference type="GO" id="GO:0005524">
    <property type="term" value="F:ATP binding"/>
    <property type="evidence" value="ECO:0007669"/>
    <property type="project" value="UniProtKB-UniRule"/>
</dbReference>
<evidence type="ECO:0000256" key="1">
    <source>
        <dbReference type="ARBA" id="ARBA00003543"/>
    </source>
</evidence>
<comment type="subunit">
    <text evidence="9">F-type ATPases have 2 components, CF(1) - the catalytic core - and CF(0) - the membrane proton channel. CF(1) has five subunits: alpha(3), beta(3), gamma(1), delta(1), epsilon(1). CF(0) has three main subunits: a, b and c.</text>
</comment>
<dbReference type="EMBL" id="JAEHHL010000006">
    <property type="protein sequence ID" value="MBK0399540.1"/>
    <property type="molecule type" value="Genomic_DNA"/>
</dbReference>
<dbReference type="SUPFAM" id="SSF51344">
    <property type="entry name" value="Epsilon subunit of F1F0-ATP synthase N-terminal domain"/>
    <property type="match status" value="1"/>
</dbReference>
<keyword evidence="6 9" id="KW-0406">Ion transport</keyword>
<evidence type="ECO:0000256" key="9">
    <source>
        <dbReference type="HAMAP-Rule" id="MF_00530"/>
    </source>
</evidence>
<keyword evidence="9" id="KW-0066">ATP synthesis</keyword>
<evidence type="ECO:0000256" key="8">
    <source>
        <dbReference type="ARBA" id="ARBA00023196"/>
    </source>
</evidence>
<organism evidence="11 12">
    <name type="scientific">Thermohalobaculum xanthum</name>
    <dbReference type="NCBI Taxonomy" id="2753746"/>
    <lineage>
        <taxon>Bacteria</taxon>
        <taxon>Pseudomonadati</taxon>
        <taxon>Pseudomonadota</taxon>
        <taxon>Alphaproteobacteria</taxon>
        <taxon>Rhodobacterales</taxon>
        <taxon>Paracoccaceae</taxon>
        <taxon>Thermohalobaculum</taxon>
    </lineage>
</organism>
<comment type="subcellular location">
    <subcellularLocation>
        <location evidence="9">Cell membrane</location>
        <topology evidence="9">Peripheral membrane protein</topology>
    </subcellularLocation>
    <subcellularLocation>
        <location evidence="2">Endomembrane system</location>
        <topology evidence="2">Peripheral membrane protein</topology>
    </subcellularLocation>
</comment>
<name>A0A8J7M874_9RHOB</name>
<dbReference type="CDD" id="cd12152">
    <property type="entry name" value="F1-ATPase_delta"/>
    <property type="match status" value="1"/>
</dbReference>
<dbReference type="NCBIfam" id="TIGR03166">
    <property type="entry name" value="alt_F1F0_F1_eps"/>
    <property type="match status" value="1"/>
</dbReference>
<evidence type="ECO:0000256" key="6">
    <source>
        <dbReference type="ARBA" id="ARBA00023065"/>
    </source>
</evidence>
<comment type="function">
    <text evidence="1 9">Produces ATP from ADP in the presence of a proton gradient across the membrane.</text>
</comment>
<protein>
    <recommendedName>
        <fullName evidence="9">ATP synthase epsilon chain</fullName>
    </recommendedName>
    <alternativeName>
        <fullName evidence="9">ATP synthase F1 sector epsilon subunit</fullName>
    </alternativeName>
    <alternativeName>
        <fullName evidence="9">F-ATPase epsilon subunit</fullName>
    </alternativeName>
</protein>
<evidence type="ECO:0000313" key="12">
    <source>
        <dbReference type="Proteomes" id="UP000655420"/>
    </source>
</evidence>
<comment type="similarity">
    <text evidence="3 9">Belongs to the ATPase epsilon chain family.</text>
</comment>
<dbReference type="RefSeq" id="WP_200609748.1">
    <property type="nucleotide sequence ID" value="NZ_JAEHHL010000006.1"/>
</dbReference>
<evidence type="ECO:0000256" key="3">
    <source>
        <dbReference type="ARBA" id="ARBA00005712"/>
    </source>
</evidence>
<dbReference type="GO" id="GO:0045259">
    <property type="term" value="C:proton-transporting ATP synthase complex"/>
    <property type="evidence" value="ECO:0007669"/>
    <property type="project" value="UniProtKB-KW"/>
</dbReference>
<dbReference type="GO" id="GO:0012505">
    <property type="term" value="C:endomembrane system"/>
    <property type="evidence" value="ECO:0007669"/>
    <property type="project" value="UniProtKB-SubCell"/>
</dbReference>
<keyword evidence="7 9" id="KW-0472">Membrane</keyword>
<dbReference type="GO" id="GO:0005886">
    <property type="term" value="C:plasma membrane"/>
    <property type="evidence" value="ECO:0007669"/>
    <property type="project" value="UniProtKB-SubCell"/>
</dbReference>
<evidence type="ECO:0000256" key="4">
    <source>
        <dbReference type="ARBA" id="ARBA00022448"/>
    </source>
</evidence>
<keyword evidence="4 9" id="KW-0813">Transport</keyword>
<feature type="domain" description="ATP synthase F1 complex delta/epsilon subunit N-terminal" evidence="10">
    <location>
        <begin position="6"/>
        <end position="85"/>
    </location>
</feature>
<dbReference type="GO" id="GO:0046933">
    <property type="term" value="F:proton-transporting ATP synthase activity, rotational mechanism"/>
    <property type="evidence" value="ECO:0007669"/>
    <property type="project" value="UniProtKB-UniRule"/>
</dbReference>
<dbReference type="InterPro" id="IPR020546">
    <property type="entry name" value="ATP_synth_F1_dsu/esu_N"/>
</dbReference>
<evidence type="ECO:0000256" key="5">
    <source>
        <dbReference type="ARBA" id="ARBA00022781"/>
    </source>
</evidence>